<comment type="subcellular location">
    <subcellularLocation>
        <location evidence="2">Cytoplasm</location>
    </subcellularLocation>
    <subcellularLocation>
        <location evidence="1">Nucleus</location>
    </subcellularLocation>
</comment>
<protein>
    <recommendedName>
        <fullName evidence="5">Essential protein Yae1 N-terminal domain-containing protein</fullName>
    </recommendedName>
</protein>
<dbReference type="EMBL" id="DYDO01000005">
    <property type="protein sequence ID" value="DBA24805.1"/>
    <property type="molecule type" value="Genomic_DNA"/>
</dbReference>
<keyword evidence="4" id="KW-0539">Nucleus</keyword>
<dbReference type="GO" id="GO:0005634">
    <property type="term" value="C:nucleus"/>
    <property type="evidence" value="ECO:0007669"/>
    <property type="project" value="UniProtKB-SubCell"/>
</dbReference>
<name>A0AAV3AAX8_PYXAD</name>
<dbReference type="InterPro" id="IPR038881">
    <property type="entry name" value="Yae1-like"/>
</dbReference>
<dbReference type="GO" id="GO:0005737">
    <property type="term" value="C:cytoplasm"/>
    <property type="evidence" value="ECO:0007669"/>
    <property type="project" value="UniProtKB-SubCell"/>
</dbReference>
<evidence type="ECO:0000313" key="6">
    <source>
        <dbReference type="EMBL" id="DBA24805.1"/>
    </source>
</evidence>
<keyword evidence="3" id="KW-0963">Cytoplasm</keyword>
<evidence type="ECO:0000256" key="3">
    <source>
        <dbReference type="ARBA" id="ARBA00022490"/>
    </source>
</evidence>
<evidence type="ECO:0000256" key="1">
    <source>
        <dbReference type="ARBA" id="ARBA00004123"/>
    </source>
</evidence>
<evidence type="ECO:0000259" key="5">
    <source>
        <dbReference type="Pfam" id="PF09811"/>
    </source>
</evidence>
<evidence type="ECO:0000256" key="2">
    <source>
        <dbReference type="ARBA" id="ARBA00004496"/>
    </source>
</evidence>
<dbReference type="Pfam" id="PF09811">
    <property type="entry name" value="Yae1_N"/>
    <property type="match status" value="1"/>
</dbReference>
<dbReference type="PANTHER" id="PTHR18829">
    <property type="entry name" value="PROTEIN YAE1 HOMOLOG"/>
    <property type="match status" value="1"/>
</dbReference>
<accession>A0AAV3AAX8</accession>
<comment type="caution">
    <text evidence="6">The sequence shown here is derived from an EMBL/GenBank/DDBJ whole genome shotgun (WGS) entry which is preliminary data.</text>
</comment>
<proteinExistence type="predicted"/>
<keyword evidence="7" id="KW-1185">Reference proteome</keyword>
<feature type="domain" description="Essential protein Yae1 N-terminal" evidence="5">
    <location>
        <begin position="44"/>
        <end position="81"/>
    </location>
</feature>
<dbReference type="PANTHER" id="PTHR18829:SF0">
    <property type="entry name" value="PROTEIN YAE1 HOMOLOG"/>
    <property type="match status" value="1"/>
</dbReference>
<dbReference type="Proteomes" id="UP001181693">
    <property type="component" value="Unassembled WGS sequence"/>
</dbReference>
<dbReference type="AlphaFoldDB" id="A0AAV3AAX8"/>
<dbReference type="InterPro" id="IPR019191">
    <property type="entry name" value="Essential_protein_Yae1_N"/>
</dbReference>
<gene>
    <name evidence="6" type="ORF">GDO54_012412</name>
</gene>
<reference evidence="6" key="1">
    <citation type="thesis" date="2020" institute="ProQuest LLC" country="789 East Eisenhower Parkway, Ann Arbor, MI, USA">
        <title>Comparative Genomics and Chromosome Evolution.</title>
        <authorList>
            <person name="Mudd A.B."/>
        </authorList>
    </citation>
    <scope>NUCLEOTIDE SEQUENCE</scope>
    <source>
        <strain evidence="6">1538</strain>
        <tissue evidence="6">Blood</tissue>
    </source>
</reference>
<sequence length="221" mass="24801">MSWMRAAMELQQEREEEVFDEDGDEMSLVQKDWKRSMEKRLKEGYLDGMDAGKENSLQTGFNLGYKLGASMLMPCGELRGTISAFVTWCQVQKLDPTMNARLGGLLAAVCQCEEQIVKGLTSIHQVVHPSELSNSMDDMGLNSHAQNSSDGSCAASQNCCQKQECRSSSFVNCRTTQELESAMKRELGRILKDTHSVAQELNMSSDLLYYLQTLETKYLLI</sequence>
<organism evidence="6 7">
    <name type="scientific">Pyxicephalus adspersus</name>
    <name type="common">African bullfrog</name>
    <dbReference type="NCBI Taxonomy" id="30357"/>
    <lineage>
        <taxon>Eukaryota</taxon>
        <taxon>Metazoa</taxon>
        <taxon>Chordata</taxon>
        <taxon>Craniata</taxon>
        <taxon>Vertebrata</taxon>
        <taxon>Euteleostomi</taxon>
        <taxon>Amphibia</taxon>
        <taxon>Batrachia</taxon>
        <taxon>Anura</taxon>
        <taxon>Neobatrachia</taxon>
        <taxon>Ranoidea</taxon>
        <taxon>Pyxicephalidae</taxon>
        <taxon>Pyxicephalinae</taxon>
        <taxon>Pyxicephalus</taxon>
    </lineage>
</organism>
<evidence type="ECO:0000313" key="7">
    <source>
        <dbReference type="Proteomes" id="UP001181693"/>
    </source>
</evidence>
<evidence type="ECO:0000256" key="4">
    <source>
        <dbReference type="ARBA" id="ARBA00023242"/>
    </source>
</evidence>